<dbReference type="EMBL" id="PQXN01000630">
    <property type="protein sequence ID" value="TGO44040.1"/>
    <property type="molecule type" value="Genomic_DNA"/>
</dbReference>
<evidence type="ECO:0008006" key="4">
    <source>
        <dbReference type="Google" id="ProtNLM"/>
    </source>
</evidence>
<comment type="caution">
    <text evidence="2">The sequence shown here is derived from an EMBL/GenBank/DDBJ whole genome shotgun (WGS) entry which is preliminary data.</text>
</comment>
<dbReference type="Proteomes" id="UP000297527">
    <property type="component" value="Unassembled WGS sequence"/>
</dbReference>
<name>A0A4Z1HBD4_9HELO</name>
<evidence type="ECO:0000313" key="2">
    <source>
        <dbReference type="EMBL" id="TGO44040.1"/>
    </source>
</evidence>
<accession>A0A4Z1HBD4</accession>
<keyword evidence="1" id="KW-0732">Signal</keyword>
<sequence length="270" mass="28606">MQCTTYFTFAALLTSTALALPSNPSVPTSDSPFHDCLDSGKDWATCHQPSSAFAQELKRDTPSTSPFHDCLDSGKGWEQCHLAIQSRATSLETRGLVVVERGIDFEGVISSLGINNIGGTEQCYSTEACSYAVDQALKAGGLGKFTKSGQQGFYRGNAGPIVTNSVKFFLSTMFQGDTGDLPVDLHRFGQDLCTKGVDHLISDPGCTAARKSGGRTEHTSVNGGAFNWAPNGATAIFDNSGLCTNCIFSMVMEAANKVDKDGTTAVDIDS</sequence>
<dbReference type="AlphaFoldDB" id="A0A4Z1HBD4"/>
<dbReference type="OrthoDB" id="5288704at2759"/>
<organism evidence="2 3">
    <name type="scientific">Botryotinia convoluta</name>
    <dbReference type="NCBI Taxonomy" id="54673"/>
    <lineage>
        <taxon>Eukaryota</taxon>
        <taxon>Fungi</taxon>
        <taxon>Dikarya</taxon>
        <taxon>Ascomycota</taxon>
        <taxon>Pezizomycotina</taxon>
        <taxon>Leotiomycetes</taxon>
        <taxon>Helotiales</taxon>
        <taxon>Sclerotiniaceae</taxon>
        <taxon>Botryotinia</taxon>
    </lineage>
</organism>
<feature type="signal peptide" evidence="1">
    <location>
        <begin position="1"/>
        <end position="19"/>
    </location>
</feature>
<evidence type="ECO:0000313" key="3">
    <source>
        <dbReference type="Proteomes" id="UP000297527"/>
    </source>
</evidence>
<proteinExistence type="predicted"/>
<reference evidence="2 3" key="1">
    <citation type="submission" date="2017-12" db="EMBL/GenBank/DDBJ databases">
        <title>Comparative genomics of Botrytis spp.</title>
        <authorList>
            <person name="Valero-Jimenez C.A."/>
            <person name="Tapia P."/>
            <person name="Veloso J."/>
            <person name="Silva-Moreno E."/>
            <person name="Staats M."/>
            <person name="Valdes J.H."/>
            <person name="Van Kan J.A.L."/>
        </authorList>
    </citation>
    <scope>NUCLEOTIDE SEQUENCE [LARGE SCALE GENOMIC DNA]</scope>
    <source>
        <strain evidence="2 3">MUCL11595</strain>
    </source>
</reference>
<feature type="chain" id="PRO_5021383569" description="Ecp2 effector protein domain-containing protein" evidence="1">
    <location>
        <begin position="20"/>
        <end position="270"/>
    </location>
</feature>
<gene>
    <name evidence="2" type="ORF">BCON_0632g00020</name>
</gene>
<keyword evidence="3" id="KW-1185">Reference proteome</keyword>
<evidence type="ECO:0000256" key="1">
    <source>
        <dbReference type="SAM" id="SignalP"/>
    </source>
</evidence>
<protein>
    <recommendedName>
        <fullName evidence="4">Ecp2 effector protein domain-containing protein</fullName>
    </recommendedName>
</protein>